<dbReference type="Gene3D" id="3.40.50.360">
    <property type="match status" value="1"/>
</dbReference>
<protein>
    <submittedName>
        <fullName evidence="5">EFR1 family ferrodoxin</fullName>
    </submittedName>
</protein>
<evidence type="ECO:0000259" key="4">
    <source>
        <dbReference type="PROSITE" id="PS51379"/>
    </source>
</evidence>
<evidence type="ECO:0000256" key="1">
    <source>
        <dbReference type="ARBA" id="ARBA00022723"/>
    </source>
</evidence>
<dbReference type="GO" id="GO:0046872">
    <property type="term" value="F:metal ion binding"/>
    <property type="evidence" value="ECO:0007669"/>
    <property type="project" value="UniProtKB-KW"/>
</dbReference>
<gene>
    <name evidence="5" type="ORF">JKK62_10820</name>
</gene>
<dbReference type="InterPro" id="IPR029039">
    <property type="entry name" value="Flavoprotein-like_sf"/>
</dbReference>
<dbReference type="InterPro" id="IPR017900">
    <property type="entry name" value="4Fe4S_Fe_S_CS"/>
</dbReference>
<keyword evidence="2" id="KW-0408">Iron</keyword>
<dbReference type="PROSITE" id="PS00198">
    <property type="entry name" value="4FE4S_FER_1"/>
    <property type="match status" value="1"/>
</dbReference>
<dbReference type="AlphaFoldDB" id="A0A934WSK7"/>
<organism evidence="5 6">
    <name type="scientific">Ruminococcus difficilis</name>
    <dbReference type="NCBI Taxonomy" id="2763069"/>
    <lineage>
        <taxon>Bacteria</taxon>
        <taxon>Bacillati</taxon>
        <taxon>Bacillota</taxon>
        <taxon>Clostridia</taxon>
        <taxon>Eubacteriales</taxon>
        <taxon>Oscillospiraceae</taxon>
        <taxon>Ruminococcus</taxon>
    </lineage>
</organism>
<dbReference type="Proteomes" id="UP000633365">
    <property type="component" value="Unassembled WGS sequence"/>
</dbReference>
<evidence type="ECO:0000313" key="6">
    <source>
        <dbReference type="Proteomes" id="UP000633365"/>
    </source>
</evidence>
<keyword evidence="6" id="KW-1185">Reference proteome</keyword>
<proteinExistence type="predicted"/>
<evidence type="ECO:0000256" key="2">
    <source>
        <dbReference type="ARBA" id="ARBA00023004"/>
    </source>
</evidence>
<keyword evidence="1" id="KW-0479">Metal-binding</keyword>
<keyword evidence="3" id="KW-0411">Iron-sulfur</keyword>
<evidence type="ECO:0000256" key="3">
    <source>
        <dbReference type="ARBA" id="ARBA00023014"/>
    </source>
</evidence>
<dbReference type="EMBL" id="JAEQMG010000116">
    <property type="protein sequence ID" value="MBK6089125.1"/>
    <property type="molecule type" value="Genomic_DNA"/>
</dbReference>
<dbReference type="PROSITE" id="PS51379">
    <property type="entry name" value="4FE4S_FER_2"/>
    <property type="match status" value="2"/>
</dbReference>
<feature type="domain" description="4Fe-4S ferredoxin-type" evidence="4">
    <location>
        <begin position="177"/>
        <end position="206"/>
    </location>
</feature>
<dbReference type="InterPro" id="IPR017896">
    <property type="entry name" value="4Fe4S_Fe-S-bd"/>
</dbReference>
<feature type="domain" description="4Fe-4S ferredoxin-type" evidence="4">
    <location>
        <begin position="207"/>
        <end position="235"/>
    </location>
</feature>
<dbReference type="Pfam" id="PF12724">
    <property type="entry name" value="Flavodoxin_5"/>
    <property type="match status" value="1"/>
</dbReference>
<dbReference type="InterPro" id="IPR026816">
    <property type="entry name" value="Flavodoxin_dom"/>
</dbReference>
<dbReference type="SUPFAM" id="SSF52218">
    <property type="entry name" value="Flavoproteins"/>
    <property type="match status" value="1"/>
</dbReference>
<dbReference type="NCBIfam" id="NF038196">
    <property type="entry name" value="ferrodoxin_EFR1"/>
    <property type="match status" value="1"/>
</dbReference>
<dbReference type="SUPFAM" id="SSF54862">
    <property type="entry name" value="4Fe-4S ferredoxins"/>
    <property type="match status" value="1"/>
</dbReference>
<comment type="caution">
    <text evidence="5">The sequence shown here is derived from an EMBL/GenBank/DDBJ whole genome shotgun (WGS) entry which is preliminary data.</text>
</comment>
<dbReference type="RefSeq" id="WP_201427919.1">
    <property type="nucleotide sequence ID" value="NZ_JAEQMG010000116.1"/>
</dbReference>
<dbReference type="GO" id="GO:0051536">
    <property type="term" value="F:iron-sulfur cluster binding"/>
    <property type="evidence" value="ECO:0007669"/>
    <property type="project" value="UniProtKB-KW"/>
</dbReference>
<evidence type="ECO:0000313" key="5">
    <source>
        <dbReference type="EMBL" id="MBK6089125.1"/>
    </source>
</evidence>
<dbReference type="InterPro" id="IPR047964">
    <property type="entry name" value="EFR1-like"/>
</dbReference>
<dbReference type="Gene3D" id="3.30.70.20">
    <property type="match status" value="1"/>
</dbReference>
<dbReference type="Pfam" id="PF14697">
    <property type="entry name" value="Fer4_21"/>
    <property type="match status" value="1"/>
</dbReference>
<reference evidence="5" key="1">
    <citation type="submission" date="2021-01" db="EMBL/GenBank/DDBJ databases">
        <title>Genome public.</title>
        <authorList>
            <person name="Liu C."/>
            <person name="Sun Q."/>
        </authorList>
    </citation>
    <scope>NUCLEOTIDE SEQUENCE</scope>
    <source>
        <strain evidence="5">M6</strain>
    </source>
</reference>
<accession>A0A934WSK7</accession>
<name>A0A934WSK7_9FIRM</name>
<sequence length="246" mass="27447">MIIYFSGTGNCQYVAEQIASAVDDKAVSVEDSDGKIALKKGEIFGIVFPTHFWEVPAIMREFLEKANITAEGEIYAFAIATYGTTPGCSGTDAKKLLQKKGIDLNAAFSLKMPDNWTPMFDLSDAEKVRRQNVEADNKLAELIENIKARVNGNHATPKAPYFVRTLSDKMYLKARRTSNFYVEDSCIGCGLCAKQCPVQAIKIQNGKPVWTKEHCTLCLRCLHLCPKFSIQYGDGKTKRHGQYHHP</sequence>